<evidence type="ECO:0000256" key="1">
    <source>
        <dbReference type="SAM" id="Coils"/>
    </source>
</evidence>
<feature type="compositionally biased region" description="Low complexity" evidence="2">
    <location>
        <begin position="676"/>
        <end position="686"/>
    </location>
</feature>
<dbReference type="PANTHER" id="PTHR18898:SF2">
    <property type="entry name" value="NUCLEOPROTEIN TPR"/>
    <property type="match status" value="1"/>
</dbReference>
<sequence>MLEDTIVDMSTSEKSSESDRTSRENEYRQQEQRAKAAEERYSNEVVAHAESIKAIDNLRKELSTAQGTARENATLAETAKTNLKTSEESWKHQKGALDKEVASLKARCEDLSSQNTILHQHLESVSSQAARIRQTADTAPASNEGEVGDDADAKLSELRSVVAYLRKEKEIVDLQLELSKQENARLKTQIDHLSQNLDETRKTLSEERERALEATASASQHAELVERINQLNILRESNATLRADCEAHAKRSRDLEAKLQKLTSELDPAKEQARIARAELEASEAHVKRLQEESGKWKERNSQLLSKYDRIDPAEVQALKDEIEQLKTAKAQLEEAAGEHDKALQEQAQKATSLEDNLKAHKERHKATVDSARARLATLTSERNTFREKSTALEAEKATLQTSLNEMLASGTQASSDSSDQASVIAELRAERDKLKAALDAATANPPAALATSEPLSDTEKAEIIKSRDEALLKLKEATEQAQKAQAELIGFRRSNEKFQARIQEMAKARAAEGERTQAQQAAAVAAAVEKVKAEMQASGSWSGSSQPSEELAKQHSSELKALEERLVSKHQEELKAALAAAAAAKKEIPADPSTNEDATKDAIAAAISEHDKELQAKHAEEITQAVERGRLELAAKSKLKDAQLIKAQKRVKDLEAQILSWKQAGVLPDAPPTTPVATTGAAVPPLTSATTTQKPAVPGQAKTAAPASTATPVASTSAAPTQNALPRKPVAGGAAAPGAGRGRALQTAVSAVRGRGGAPARGRGTGNGPARPPPAAATAPTKEQISIQGAGKRTREEGEVSSDDSLAKRLKPADGTPSARATPPVQIRRPAP</sequence>
<feature type="compositionally biased region" description="Basic and acidic residues" evidence="2">
    <location>
        <begin position="14"/>
        <end position="42"/>
    </location>
</feature>
<feature type="region of interest" description="Disordered" evidence="2">
    <location>
        <begin position="667"/>
        <end position="833"/>
    </location>
</feature>
<dbReference type="GO" id="GO:0006606">
    <property type="term" value="P:protein import into nucleus"/>
    <property type="evidence" value="ECO:0007669"/>
    <property type="project" value="InterPro"/>
</dbReference>
<evidence type="ECO:0000313" key="5">
    <source>
        <dbReference type="Proteomes" id="UP000807025"/>
    </source>
</evidence>
<dbReference type="Pfam" id="PF07926">
    <property type="entry name" value="TPR_MLP1_2"/>
    <property type="match status" value="1"/>
</dbReference>
<comment type="caution">
    <text evidence="4">The sequence shown here is derived from an EMBL/GenBank/DDBJ whole genome shotgun (WGS) entry which is preliminary data.</text>
</comment>
<name>A0A9P5ZRF3_PLEER</name>
<feature type="region of interest" description="Disordered" evidence="2">
    <location>
        <begin position="535"/>
        <end position="558"/>
    </location>
</feature>
<evidence type="ECO:0000259" key="3">
    <source>
        <dbReference type="Pfam" id="PF07926"/>
    </source>
</evidence>
<feature type="coiled-coil region" evidence="1">
    <location>
        <begin position="638"/>
        <end position="665"/>
    </location>
</feature>
<organism evidence="4 5">
    <name type="scientific">Pleurotus eryngii</name>
    <name type="common">Boletus of the steppes</name>
    <dbReference type="NCBI Taxonomy" id="5323"/>
    <lineage>
        <taxon>Eukaryota</taxon>
        <taxon>Fungi</taxon>
        <taxon>Dikarya</taxon>
        <taxon>Basidiomycota</taxon>
        <taxon>Agaricomycotina</taxon>
        <taxon>Agaricomycetes</taxon>
        <taxon>Agaricomycetidae</taxon>
        <taxon>Agaricales</taxon>
        <taxon>Pleurotineae</taxon>
        <taxon>Pleurotaceae</taxon>
        <taxon>Pleurotus</taxon>
    </lineage>
</organism>
<feature type="compositionally biased region" description="Low complexity" evidence="2">
    <location>
        <begin position="702"/>
        <end position="722"/>
    </location>
</feature>
<feature type="compositionally biased region" description="Low complexity" evidence="2">
    <location>
        <begin position="535"/>
        <end position="549"/>
    </location>
</feature>
<feature type="coiled-coil region" evidence="1">
    <location>
        <begin position="245"/>
        <end position="396"/>
    </location>
</feature>
<feature type="compositionally biased region" description="Low complexity" evidence="2">
    <location>
        <begin position="442"/>
        <end position="452"/>
    </location>
</feature>
<proteinExistence type="predicted"/>
<dbReference type="AlphaFoldDB" id="A0A9P5ZRF3"/>
<feature type="compositionally biased region" description="Low complexity" evidence="2">
    <location>
        <begin position="732"/>
        <end position="745"/>
    </location>
</feature>
<feature type="region of interest" description="Disordered" evidence="2">
    <location>
        <begin position="1"/>
        <end position="42"/>
    </location>
</feature>
<dbReference type="GO" id="GO:0006406">
    <property type="term" value="P:mRNA export from nucleus"/>
    <property type="evidence" value="ECO:0007669"/>
    <property type="project" value="TreeGrafter"/>
</dbReference>
<feature type="domain" description="Nucleoprotein TPR/MLP1-2" evidence="3">
    <location>
        <begin position="2"/>
        <end position="125"/>
    </location>
</feature>
<accession>A0A9P5ZRF3</accession>
<dbReference type="InterPro" id="IPR012929">
    <property type="entry name" value="Nucleoprot-TPR/MLP1-2_dom"/>
</dbReference>
<gene>
    <name evidence="4" type="ORF">BDN71DRAFT_1281098</name>
</gene>
<dbReference type="Proteomes" id="UP000807025">
    <property type="component" value="Unassembled WGS sequence"/>
</dbReference>
<dbReference type="OrthoDB" id="343070at2759"/>
<dbReference type="GO" id="GO:0005643">
    <property type="term" value="C:nuclear pore"/>
    <property type="evidence" value="ECO:0007669"/>
    <property type="project" value="TreeGrafter"/>
</dbReference>
<protein>
    <recommendedName>
        <fullName evidence="3">Nucleoprotein TPR/MLP1-2 domain-containing protein</fullName>
    </recommendedName>
</protein>
<dbReference type="EMBL" id="MU154612">
    <property type="protein sequence ID" value="KAF9491788.1"/>
    <property type="molecule type" value="Genomic_DNA"/>
</dbReference>
<dbReference type="GO" id="GO:0017056">
    <property type="term" value="F:structural constituent of nuclear pore"/>
    <property type="evidence" value="ECO:0007669"/>
    <property type="project" value="TreeGrafter"/>
</dbReference>
<feature type="coiled-coil region" evidence="1">
    <location>
        <begin position="164"/>
        <end position="214"/>
    </location>
</feature>
<feature type="compositionally biased region" description="Gly residues" evidence="2">
    <location>
        <begin position="755"/>
        <end position="768"/>
    </location>
</feature>
<evidence type="ECO:0000256" key="2">
    <source>
        <dbReference type="SAM" id="MobiDB-lite"/>
    </source>
</evidence>
<dbReference type="PANTHER" id="PTHR18898">
    <property type="entry name" value="NUCLEOPROTEIN TPR-RELATED"/>
    <property type="match status" value="1"/>
</dbReference>
<feature type="region of interest" description="Disordered" evidence="2">
    <location>
        <begin position="442"/>
        <end position="461"/>
    </location>
</feature>
<evidence type="ECO:0000313" key="4">
    <source>
        <dbReference type="EMBL" id="KAF9491788.1"/>
    </source>
</evidence>
<keyword evidence="5" id="KW-1185">Reference proteome</keyword>
<keyword evidence="1" id="KW-0175">Coiled coil</keyword>
<dbReference type="Gene3D" id="1.10.287.1490">
    <property type="match status" value="1"/>
</dbReference>
<reference evidence="4" key="1">
    <citation type="submission" date="2020-11" db="EMBL/GenBank/DDBJ databases">
        <authorList>
            <consortium name="DOE Joint Genome Institute"/>
            <person name="Ahrendt S."/>
            <person name="Riley R."/>
            <person name="Andreopoulos W."/>
            <person name="Labutti K."/>
            <person name="Pangilinan J."/>
            <person name="Ruiz-Duenas F.J."/>
            <person name="Barrasa J.M."/>
            <person name="Sanchez-Garcia M."/>
            <person name="Camarero S."/>
            <person name="Miyauchi S."/>
            <person name="Serrano A."/>
            <person name="Linde D."/>
            <person name="Babiker R."/>
            <person name="Drula E."/>
            <person name="Ayuso-Fernandez I."/>
            <person name="Pacheco R."/>
            <person name="Padilla G."/>
            <person name="Ferreira P."/>
            <person name="Barriuso J."/>
            <person name="Kellner H."/>
            <person name="Castanera R."/>
            <person name="Alfaro M."/>
            <person name="Ramirez L."/>
            <person name="Pisabarro A.G."/>
            <person name="Kuo A."/>
            <person name="Tritt A."/>
            <person name="Lipzen A."/>
            <person name="He G."/>
            <person name="Yan M."/>
            <person name="Ng V."/>
            <person name="Cullen D."/>
            <person name="Martin F."/>
            <person name="Rosso M.-N."/>
            <person name="Henrissat B."/>
            <person name="Hibbett D."/>
            <person name="Martinez A.T."/>
            <person name="Grigoriev I.V."/>
        </authorList>
    </citation>
    <scope>NUCLEOTIDE SEQUENCE</scope>
    <source>
        <strain evidence="4">ATCC 90797</strain>
    </source>
</reference>